<gene>
    <name evidence="1" type="ORF">J2W94_002933</name>
</gene>
<name>A0ABU1RV25_9GAMM</name>
<dbReference type="RefSeq" id="WP_310094926.1">
    <property type="nucleotide sequence ID" value="NZ_JAVDTT010000004.1"/>
</dbReference>
<comment type="caution">
    <text evidence="1">The sequence shown here is derived from an EMBL/GenBank/DDBJ whole genome shotgun (WGS) entry which is preliminary data.</text>
</comment>
<dbReference type="EMBL" id="JAVDTT010000004">
    <property type="protein sequence ID" value="MDR6842628.1"/>
    <property type="molecule type" value="Genomic_DNA"/>
</dbReference>
<protein>
    <submittedName>
        <fullName evidence="1">Uncharacterized protein</fullName>
    </submittedName>
</protein>
<dbReference type="Proteomes" id="UP001254759">
    <property type="component" value="Unassembled WGS sequence"/>
</dbReference>
<evidence type="ECO:0000313" key="2">
    <source>
        <dbReference type="Proteomes" id="UP001254759"/>
    </source>
</evidence>
<keyword evidence="2" id="KW-1185">Reference proteome</keyword>
<sequence length="130" mass="14809">MGSAIPLGEFKNVMLDIDSELDYWRQNYTQAAFHRTSRPFDQYLPTLKFGYDMYLLNHGSGLEALLPTMRARYEATTDSDQCLDWPLAEAVIRETWKRMRPQINHRAKGAGDSMIASPMAGLPHPAYQAV</sequence>
<proteinExistence type="predicted"/>
<reference evidence="1 2" key="1">
    <citation type="submission" date="2023-07" db="EMBL/GenBank/DDBJ databases">
        <title>Sorghum-associated microbial communities from plants grown in Nebraska, USA.</title>
        <authorList>
            <person name="Schachtman D."/>
        </authorList>
    </citation>
    <scope>NUCLEOTIDE SEQUENCE [LARGE SCALE GENOMIC DNA]</scope>
    <source>
        <strain evidence="1 2">BE107</strain>
    </source>
</reference>
<evidence type="ECO:0000313" key="1">
    <source>
        <dbReference type="EMBL" id="MDR6842628.1"/>
    </source>
</evidence>
<accession>A0ABU1RV25</accession>
<organism evidence="1 2">
    <name type="scientific">Pseudoxanthomonas sacheonensis</name>
    <dbReference type="NCBI Taxonomy" id="443615"/>
    <lineage>
        <taxon>Bacteria</taxon>
        <taxon>Pseudomonadati</taxon>
        <taxon>Pseudomonadota</taxon>
        <taxon>Gammaproteobacteria</taxon>
        <taxon>Lysobacterales</taxon>
        <taxon>Lysobacteraceae</taxon>
        <taxon>Pseudoxanthomonas</taxon>
    </lineage>
</organism>